<accession>A0A1S8A8S1</accession>
<organism evidence="2">
    <name type="scientific">Rosellinia necatrix</name>
    <name type="common">White root-rot fungus</name>
    <dbReference type="NCBI Taxonomy" id="77044"/>
    <lineage>
        <taxon>Eukaryota</taxon>
        <taxon>Fungi</taxon>
        <taxon>Dikarya</taxon>
        <taxon>Ascomycota</taxon>
        <taxon>Pezizomycotina</taxon>
        <taxon>Sordariomycetes</taxon>
        <taxon>Xylariomycetidae</taxon>
        <taxon>Xylariales</taxon>
        <taxon>Xylariaceae</taxon>
        <taxon>Rosellinia</taxon>
    </lineage>
</organism>
<feature type="compositionally biased region" description="Polar residues" evidence="1">
    <location>
        <begin position="45"/>
        <end position="59"/>
    </location>
</feature>
<feature type="region of interest" description="Disordered" evidence="1">
    <location>
        <begin position="88"/>
        <end position="117"/>
    </location>
</feature>
<keyword evidence="3" id="KW-1185">Reference proteome</keyword>
<name>A0A1S8A8S1_ROSNE</name>
<dbReference type="EMBL" id="DF977477">
    <property type="protein sequence ID" value="GAW26451.1"/>
    <property type="molecule type" value="Genomic_DNA"/>
</dbReference>
<feature type="compositionally biased region" description="Basic residues" evidence="1">
    <location>
        <begin position="63"/>
        <end position="76"/>
    </location>
</feature>
<gene>
    <name evidence="2" type="ORF">SAMD00023353_3200880</name>
</gene>
<feature type="region of interest" description="Disordered" evidence="1">
    <location>
        <begin position="1"/>
        <end position="76"/>
    </location>
</feature>
<protein>
    <submittedName>
        <fullName evidence="2">Uncharacterized protein</fullName>
    </submittedName>
</protein>
<feature type="compositionally biased region" description="Polar residues" evidence="1">
    <location>
        <begin position="88"/>
        <end position="105"/>
    </location>
</feature>
<dbReference type="Proteomes" id="UP000054516">
    <property type="component" value="Unassembled WGS sequence"/>
</dbReference>
<evidence type="ECO:0000313" key="3">
    <source>
        <dbReference type="Proteomes" id="UP000054516"/>
    </source>
</evidence>
<feature type="region of interest" description="Disordered" evidence="1">
    <location>
        <begin position="132"/>
        <end position="158"/>
    </location>
</feature>
<dbReference type="OrthoDB" id="4745821at2759"/>
<feature type="compositionally biased region" description="Basic and acidic residues" evidence="1">
    <location>
        <begin position="7"/>
        <end position="29"/>
    </location>
</feature>
<evidence type="ECO:0000313" key="2">
    <source>
        <dbReference type="EMBL" id="GAW26451.1"/>
    </source>
</evidence>
<sequence length="158" mass="17003">MQASDQGSDRDSDRGSDRDSDRGSDRDNIMSKTAGQKAKKGRTPLKQSVTSRAVATPLSTPLPKRRNRLPGKRKVKSCTACRASHCSLMQGQHAPTPSQRASASSPDVIDPKSPQAEALQRIASASLALMAEKPQDVSSPESDVYMDDLIVESPVRES</sequence>
<dbReference type="AlphaFoldDB" id="A0A1S8A8S1"/>
<evidence type="ECO:0000256" key="1">
    <source>
        <dbReference type="SAM" id="MobiDB-lite"/>
    </source>
</evidence>
<reference evidence="2" key="1">
    <citation type="submission" date="2016-03" db="EMBL/GenBank/DDBJ databases">
        <title>Draft genome sequence of Rosellinia necatrix.</title>
        <authorList>
            <person name="Kanematsu S."/>
        </authorList>
    </citation>
    <scope>NUCLEOTIDE SEQUENCE [LARGE SCALE GENOMIC DNA]</scope>
    <source>
        <strain evidence="2">W97</strain>
    </source>
</reference>
<proteinExistence type="predicted"/>